<reference evidence="2 3" key="1">
    <citation type="submission" date="2023-05" db="EMBL/GenBank/DDBJ databases">
        <authorList>
            <person name="Zhang X."/>
        </authorList>
    </citation>
    <scope>NUCLEOTIDE SEQUENCE [LARGE SCALE GENOMIC DNA]</scope>
    <source>
        <strain evidence="2 3">DM2B3-1</strain>
    </source>
</reference>
<name>A0ABT7CRY7_9BACT</name>
<comment type="caution">
    <text evidence="2">The sequence shown here is derived from an EMBL/GenBank/DDBJ whole genome shotgun (WGS) entry which is preliminary data.</text>
</comment>
<feature type="chain" id="PRO_5046155514" evidence="1">
    <location>
        <begin position="27"/>
        <end position="201"/>
    </location>
</feature>
<evidence type="ECO:0000256" key="1">
    <source>
        <dbReference type="SAM" id="SignalP"/>
    </source>
</evidence>
<dbReference type="EMBL" id="JASJOT010000023">
    <property type="protein sequence ID" value="MDJ1496513.1"/>
    <property type="molecule type" value="Genomic_DNA"/>
</dbReference>
<organism evidence="2 3">
    <name type="scientific">Xanthocytophaga flava</name>
    <dbReference type="NCBI Taxonomy" id="3048013"/>
    <lineage>
        <taxon>Bacteria</taxon>
        <taxon>Pseudomonadati</taxon>
        <taxon>Bacteroidota</taxon>
        <taxon>Cytophagia</taxon>
        <taxon>Cytophagales</taxon>
        <taxon>Rhodocytophagaceae</taxon>
        <taxon>Xanthocytophaga</taxon>
    </lineage>
</organism>
<dbReference type="InterPro" id="IPR025921">
    <property type="entry name" value="HmuY"/>
</dbReference>
<keyword evidence="3" id="KW-1185">Reference proteome</keyword>
<keyword evidence="1" id="KW-0732">Signal</keyword>
<evidence type="ECO:0000313" key="2">
    <source>
        <dbReference type="EMBL" id="MDJ1496513.1"/>
    </source>
</evidence>
<dbReference type="Proteomes" id="UP001228581">
    <property type="component" value="Unassembled WGS sequence"/>
</dbReference>
<dbReference type="RefSeq" id="WP_314001380.1">
    <property type="nucleotide sequence ID" value="NZ_JASJOT010000023.1"/>
</dbReference>
<feature type="signal peptide" evidence="1">
    <location>
        <begin position="1"/>
        <end position="26"/>
    </location>
</feature>
<sequence>MKNPIVASSLLLLVIFSLIFSSCNNDDDDPTPAAPLEATTFSDLKATGTGGHYTFFSLSEGDTVEVADSATTKWDIAFKSTQIIFNSGVSGPGNSAASLQTGLFDEITSVSDTITFKQDSQTELVLSSGKSWYNYNDETHIITPLPGKVILIKTADGKYAKLEVISYYKGAPASPTDYRTLTSRYYTFRYVYQPDGTKILE</sequence>
<dbReference type="PROSITE" id="PS51257">
    <property type="entry name" value="PROKAR_LIPOPROTEIN"/>
    <property type="match status" value="1"/>
</dbReference>
<protein>
    <submittedName>
        <fullName evidence="2">HmuY family protein</fullName>
    </submittedName>
</protein>
<dbReference type="CDD" id="cd12105">
    <property type="entry name" value="HmuY"/>
    <property type="match status" value="1"/>
</dbReference>
<dbReference type="Pfam" id="PF14064">
    <property type="entry name" value="HmuY"/>
    <property type="match status" value="1"/>
</dbReference>
<evidence type="ECO:0000313" key="3">
    <source>
        <dbReference type="Proteomes" id="UP001228581"/>
    </source>
</evidence>
<gene>
    <name evidence="2" type="ORF">QNI19_26495</name>
</gene>
<proteinExistence type="predicted"/>
<accession>A0ABT7CRY7</accession>